<proteinExistence type="predicted"/>
<dbReference type="Proteomes" id="UP000390763">
    <property type="component" value="Unassembled WGS sequence"/>
</dbReference>
<gene>
    <name evidence="1" type="ORF">F7D62_02110</name>
</gene>
<organism evidence="1 2">
    <name type="scientific">Segatella copri</name>
    <dbReference type="NCBI Taxonomy" id="165179"/>
    <lineage>
        <taxon>Bacteria</taxon>
        <taxon>Pseudomonadati</taxon>
        <taxon>Bacteroidota</taxon>
        <taxon>Bacteroidia</taxon>
        <taxon>Bacteroidales</taxon>
        <taxon>Prevotellaceae</taxon>
        <taxon>Segatella</taxon>
    </lineage>
</organism>
<dbReference type="EMBL" id="VZBT01000014">
    <property type="protein sequence ID" value="MQO02922.1"/>
    <property type="molecule type" value="Genomic_DNA"/>
</dbReference>
<protein>
    <recommendedName>
        <fullName evidence="3">PIN domain-containing protein</fullName>
    </recommendedName>
</protein>
<reference evidence="2" key="1">
    <citation type="submission" date="2019-09" db="EMBL/GenBank/DDBJ databases">
        <title>Distinct polysaccharide growth profiles of human intestinal Prevotella copri isolates.</title>
        <authorList>
            <person name="Fehlner-Peach H."/>
            <person name="Magnabosco C."/>
            <person name="Raghavan V."/>
            <person name="Scher J.U."/>
            <person name="Tett A."/>
            <person name="Cox L.M."/>
            <person name="Gottsegen C."/>
            <person name="Watters A."/>
            <person name="Wiltshire- Gordon J.D."/>
            <person name="Segata N."/>
            <person name="Bonneau R."/>
            <person name="Littman D.R."/>
        </authorList>
    </citation>
    <scope>NUCLEOTIDE SEQUENCE [LARGE SCALE GENOMIC DNA]</scope>
    <source>
        <strain evidence="2">iAK279</strain>
    </source>
</reference>
<dbReference type="AlphaFoldDB" id="A0AB35ZAN9"/>
<dbReference type="RefSeq" id="WP_153087263.1">
    <property type="nucleotide sequence ID" value="NZ_VZAJ01000093.1"/>
</dbReference>
<comment type="caution">
    <text evidence="1">The sequence shown here is derived from an EMBL/GenBank/DDBJ whole genome shotgun (WGS) entry which is preliminary data.</text>
</comment>
<sequence length="172" mass="19325">MRKVLVIDTSVLYVWLKVSGKETCGPSNALVTYEKVSEKIEEEKKKGTTFILPLATIIETENHIAHSSGDRMSLGEEFAQIMIDSADEKSPWAAFTEQSSLWNPENLKKLAEKWKITVIGGQALGDASIVEVVKYYTDLGYEVESFTGDEDLKAYEPTVEIPWEEESKDVNE</sequence>
<evidence type="ECO:0000313" key="1">
    <source>
        <dbReference type="EMBL" id="MQO02922.1"/>
    </source>
</evidence>
<evidence type="ECO:0000313" key="2">
    <source>
        <dbReference type="Proteomes" id="UP000390763"/>
    </source>
</evidence>
<accession>A0AB35ZAN9</accession>
<name>A0AB35ZAN9_9BACT</name>
<evidence type="ECO:0008006" key="3">
    <source>
        <dbReference type="Google" id="ProtNLM"/>
    </source>
</evidence>